<accession>A0ACC2CPP1</accession>
<organism evidence="1 2">
    <name type="scientific">Diphasiastrum complanatum</name>
    <name type="common">Issler's clubmoss</name>
    <name type="synonym">Lycopodium complanatum</name>
    <dbReference type="NCBI Taxonomy" id="34168"/>
    <lineage>
        <taxon>Eukaryota</taxon>
        <taxon>Viridiplantae</taxon>
        <taxon>Streptophyta</taxon>
        <taxon>Embryophyta</taxon>
        <taxon>Tracheophyta</taxon>
        <taxon>Lycopodiopsida</taxon>
        <taxon>Lycopodiales</taxon>
        <taxon>Lycopodiaceae</taxon>
        <taxon>Lycopodioideae</taxon>
        <taxon>Diphasiastrum</taxon>
    </lineage>
</organism>
<reference evidence="2" key="1">
    <citation type="journal article" date="2024" name="Proc. Natl. Acad. Sci. U.S.A.">
        <title>Extraordinary preservation of gene collinearity over three hundred million years revealed in homosporous lycophytes.</title>
        <authorList>
            <person name="Li C."/>
            <person name="Wickell D."/>
            <person name="Kuo L.Y."/>
            <person name="Chen X."/>
            <person name="Nie B."/>
            <person name="Liao X."/>
            <person name="Peng D."/>
            <person name="Ji J."/>
            <person name="Jenkins J."/>
            <person name="Williams M."/>
            <person name="Shu S."/>
            <person name="Plott C."/>
            <person name="Barry K."/>
            <person name="Rajasekar S."/>
            <person name="Grimwood J."/>
            <person name="Han X."/>
            <person name="Sun S."/>
            <person name="Hou Z."/>
            <person name="He W."/>
            <person name="Dai G."/>
            <person name="Sun C."/>
            <person name="Schmutz J."/>
            <person name="Leebens-Mack J.H."/>
            <person name="Li F.W."/>
            <person name="Wang L."/>
        </authorList>
    </citation>
    <scope>NUCLEOTIDE SEQUENCE [LARGE SCALE GENOMIC DNA]</scope>
    <source>
        <strain evidence="2">cv. PW_Plant_1</strain>
    </source>
</reference>
<comment type="caution">
    <text evidence="1">The sequence shown here is derived from an EMBL/GenBank/DDBJ whole genome shotgun (WGS) entry which is preliminary data.</text>
</comment>
<evidence type="ECO:0000313" key="1">
    <source>
        <dbReference type="EMBL" id="KAJ7544003.1"/>
    </source>
</evidence>
<dbReference type="EMBL" id="CM055100">
    <property type="protein sequence ID" value="KAJ7544003.1"/>
    <property type="molecule type" value="Genomic_DNA"/>
</dbReference>
<name>A0ACC2CPP1_DIPCM</name>
<keyword evidence="2" id="KW-1185">Reference proteome</keyword>
<gene>
    <name evidence="1" type="ORF">O6H91_09G061200</name>
</gene>
<protein>
    <submittedName>
        <fullName evidence="1">Uncharacterized protein</fullName>
    </submittedName>
</protein>
<dbReference type="Proteomes" id="UP001162992">
    <property type="component" value="Chromosome 9"/>
</dbReference>
<evidence type="ECO:0000313" key="2">
    <source>
        <dbReference type="Proteomes" id="UP001162992"/>
    </source>
</evidence>
<sequence length="142" mass="15707">MGRDFPKNHSVFTWIITSILIFVLGVTTGILVIVWLERKIKPIVKRRHYSGNLGGDSFLFNIGPAVVVVPVFFNYLVIPLGHRIILADLDIGVFYWIAVSSIAPLGLLMAGYGSNNKYSFLGCLRVAAQSISYEIPLALINI</sequence>
<proteinExistence type="predicted"/>